<keyword evidence="3" id="KW-0732">Signal</keyword>
<dbReference type="PROSITE" id="PS00122">
    <property type="entry name" value="CARBOXYLESTERASE_B_1"/>
    <property type="match status" value="1"/>
</dbReference>
<protein>
    <recommendedName>
        <fullName evidence="3">Carboxylic ester hydrolase</fullName>
        <ecNumber evidence="3">3.1.1.-</ecNumber>
    </recommendedName>
</protein>
<gene>
    <name evidence="5" type="ORF">R3P38DRAFT_2848813</name>
</gene>
<sequence length="533" mass="57972">MLFPRRVCLVGAALLTASARAQTQTPSPIIDVGYAKYQGFMDTATNITQFLGVRYAAPPIGDLRFRAPAAPANEPGVQVATFQPNWCMQSGDGTNPVNPLRQKREAAQAPEDCLFLNVYYPSDAAGTPPKKLLPTLVWIHGGGYLGGAAIGASGEDVVIRGNREVVVVVIQYRLGVFGFLAGSEVKKNGNLNAGLLDQDFALRWVNQHVSKFGGDPEKVTIWGQSAGAGSVLQHVIAHGGKTEPQLFRGAITSSTFLPSQYHYDDYVPEWIFKQVLTQTNCTKAPDGMACLRAVDQAVLQTANTNINTAGFYGTFLTVPVVDGTFITQRPTLSLLQGKVNGQALLSTTNVNEGIDFVNQSVKTTAAEYAYDLFPNFRAIESGVVGALYRGLGDDLFQTNLVQGESIFICPTYYLLNAFRGRAFKGEFAVPPALHSDDYLYYWPNGVAPPFNNKDFIDAFAQVFTSFIVNLDPNKKLAPTILPKWNHYSDGLGGTEMLFNKTEDGKPVIKQVKTGLKLLERCLFWESVGGLTGQ</sequence>
<accession>A0AAW0DVZ3</accession>
<dbReference type="EMBL" id="JAWWNJ010000005">
    <property type="protein sequence ID" value="KAK7055745.1"/>
    <property type="molecule type" value="Genomic_DNA"/>
</dbReference>
<keyword evidence="6" id="KW-1185">Reference proteome</keyword>
<dbReference type="GO" id="GO:0016787">
    <property type="term" value="F:hydrolase activity"/>
    <property type="evidence" value="ECO:0007669"/>
    <property type="project" value="UniProtKB-KW"/>
</dbReference>
<dbReference type="InterPro" id="IPR019819">
    <property type="entry name" value="Carboxylesterase_B_CS"/>
</dbReference>
<evidence type="ECO:0000256" key="1">
    <source>
        <dbReference type="ARBA" id="ARBA00005964"/>
    </source>
</evidence>
<dbReference type="Gene3D" id="3.40.50.1820">
    <property type="entry name" value="alpha/beta hydrolase"/>
    <property type="match status" value="1"/>
</dbReference>
<evidence type="ECO:0000313" key="5">
    <source>
        <dbReference type="EMBL" id="KAK7055745.1"/>
    </source>
</evidence>
<keyword evidence="2 3" id="KW-0378">Hydrolase</keyword>
<reference evidence="5 6" key="1">
    <citation type="journal article" date="2024" name="J Genomics">
        <title>Draft genome sequencing and assembly of Favolaschia claudopus CIRM-BRFM 2984 isolated from oak limbs.</title>
        <authorList>
            <person name="Navarro D."/>
            <person name="Drula E."/>
            <person name="Chaduli D."/>
            <person name="Cazenave R."/>
            <person name="Ahrendt S."/>
            <person name="Wang J."/>
            <person name="Lipzen A."/>
            <person name="Daum C."/>
            <person name="Barry K."/>
            <person name="Grigoriev I.V."/>
            <person name="Favel A."/>
            <person name="Rosso M.N."/>
            <person name="Martin F."/>
        </authorList>
    </citation>
    <scope>NUCLEOTIDE SEQUENCE [LARGE SCALE GENOMIC DNA]</scope>
    <source>
        <strain evidence="5 6">CIRM-BRFM 2984</strain>
    </source>
</reference>
<dbReference type="SUPFAM" id="SSF53474">
    <property type="entry name" value="alpha/beta-Hydrolases"/>
    <property type="match status" value="1"/>
</dbReference>
<evidence type="ECO:0000259" key="4">
    <source>
        <dbReference type="Pfam" id="PF00135"/>
    </source>
</evidence>
<feature type="domain" description="Carboxylesterase type B" evidence="4">
    <location>
        <begin position="28"/>
        <end position="369"/>
    </location>
</feature>
<dbReference type="InterPro" id="IPR019826">
    <property type="entry name" value="Carboxylesterase_B_AS"/>
</dbReference>
<dbReference type="InterPro" id="IPR002018">
    <property type="entry name" value="CarbesteraseB"/>
</dbReference>
<name>A0AAW0DVZ3_9AGAR</name>
<dbReference type="PANTHER" id="PTHR11559">
    <property type="entry name" value="CARBOXYLESTERASE"/>
    <property type="match status" value="1"/>
</dbReference>
<comment type="similarity">
    <text evidence="1 3">Belongs to the type-B carboxylesterase/lipase family.</text>
</comment>
<comment type="caution">
    <text evidence="5">The sequence shown here is derived from an EMBL/GenBank/DDBJ whole genome shotgun (WGS) entry which is preliminary data.</text>
</comment>
<dbReference type="Proteomes" id="UP001362999">
    <property type="component" value="Unassembled WGS sequence"/>
</dbReference>
<proteinExistence type="inferred from homology"/>
<evidence type="ECO:0000313" key="6">
    <source>
        <dbReference type="Proteomes" id="UP001362999"/>
    </source>
</evidence>
<evidence type="ECO:0000256" key="2">
    <source>
        <dbReference type="ARBA" id="ARBA00022801"/>
    </source>
</evidence>
<evidence type="ECO:0000256" key="3">
    <source>
        <dbReference type="RuleBase" id="RU361235"/>
    </source>
</evidence>
<dbReference type="EC" id="3.1.1.-" evidence="3"/>
<dbReference type="InterPro" id="IPR029058">
    <property type="entry name" value="AB_hydrolase_fold"/>
</dbReference>
<dbReference type="AlphaFoldDB" id="A0AAW0DVZ3"/>
<dbReference type="PROSITE" id="PS00941">
    <property type="entry name" value="CARBOXYLESTERASE_B_2"/>
    <property type="match status" value="1"/>
</dbReference>
<dbReference type="InterPro" id="IPR050309">
    <property type="entry name" value="Type-B_Carboxylest/Lipase"/>
</dbReference>
<feature type="signal peptide" evidence="3">
    <location>
        <begin position="1"/>
        <end position="23"/>
    </location>
</feature>
<dbReference type="Pfam" id="PF00135">
    <property type="entry name" value="COesterase"/>
    <property type="match status" value="1"/>
</dbReference>
<organism evidence="5 6">
    <name type="scientific">Favolaschia claudopus</name>
    <dbReference type="NCBI Taxonomy" id="2862362"/>
    <lineage>
        <taxon>Eukaryota</taxon>
        <taxon>Fungi</taxon>
        <taxon>Dikarya</taxon>
        <taxon>Basidiomycota</taxon>
        <taxon>Agaricomycotina</taxon>
        <taxon>Agaricomycetes</taxon>
        <taxon>Agaricomycetidae</taxon>
        <taxon>Agaricales</taxon>
        <taxon>Marasmiineae</taxon>
        <taxon>Mycenaceae</taxon>
        <taxon>Favolaschia</taxon>
    </lineage>
</organism>
<feature type="chain" id="PRO_5043098319" description="Carboxylic ester hydrolase" evidence="3">
    <location>
        <begin position="24"/>
        <end position="533"/>
    </location>
</feature>